<dbReference type="GO" id="GO:0005507">
    <property type="term" value="F:copper ion binding"/>
    <property type="evidence" value="ECO:0007669"/>
    <property type="project" value="TreeGrafter"/>
</dbReference>
<dbReference type="InterPro" id="IPR008250">
    <property type="entry name" value="ATPase_P-typ_transduc_dom_A_sf"/>
</dbReference>
<dbReference type="InterPro" id="IPR036163">
    <property type="entry name" value="HMA_dom_sf"/>
</dbReference>
<dbReference type="InterPro" id="IPR006121">
    <property type="entry name" value="HMA_dom"/>
</dbReference>
<dbReference type="GO" id="GO:0055070">
    <property type="term" value="P:copper ion homeostasis"/>
    <property type="evidence" value="ECO:0007669"/>
    <property type="project" value="TreeGrafter"/>
</dbReference>
<keyword evidence="11" id="KW-1278">Translocase</keyword>
<evidence type="ECO:0000259" key="17">
    <source>
        <dbReference type="PROSITE" id="PS50846"/>
    </source>
</evidence>
<keyword evidence="7 15" id="KW-0479">Metal-binding</keyword>
<dbReference type="EMBL" id="NSKD01000002">
    <property type="protein sequence ID" value="PAU81274.1"/>
    <property type="molecule type" value="Genomic_DNA"/>
</dbReference>
<dbReference type="SUPFAM" id="SSF81653">
    <property type="entry name" value="Calcium ATPase, transduction domain A"/>
    <property type="match status" value="1"/>
</dbReference>
<dbReference type="Pfam" id="PF00702">
    <property type="entry name" value="Hydrolase"/>
    <property type="match status" value="1"/>
</dbReference>
<feature type="domain" description="HMA" evidence="17">
    <location>
        <begin position="95"/>
        <end position="161"/>
    </location>
</feature>
<feature type="transmembrane region" description="Helical" evidence="15">
    <location>
        <begin position="252"/>
        <end position="270"/>
    </location>
</feature>
<keyword evidence="10" id="KW-0460">Magnesium</keyword>
<keyword evidence="4 15" id="KW-1003">Cell membrane</keyword>
<dbReference type="InterPro" id="IPR027256">
    <property type="entry name" value="P-typ_ATPase_IB"/>
</dbReference>
<evidence type="ECO:0000313" key="19">
    <source>
        <dbReference type="Proteomes" id="UP000218896"/>
    </source>
</evidence>
<evidence type="ECO:0000313" key="18">
    <source>
        <dbReference type="EMBL" id="PAU81274.1"/>
    </source>
</evidence>
<dbReference type="PROSITE" id="PS00154">
    <property type="entry name" value="ATPASE_E1_E2"/>
    <property type="match status" value="1"/>
</dbReference>
<evidence type="ECO:0000256" key="6">
    <source>
        <dbReference type="ARBA" id="ARBA00022692"/>
    </source>
</evidence>
<feature type="transmembrane region" description="Helical" evidence="15">
    <location>
        <begin position="276"/>
        <end position="294"/>
    </location>
</feature>
<protein>
    <submittedName>
        <fullName evidence="18">Copper-translocating P-type ATPase</fullName>
    </submittedName>
</protein>
<dbReference type="Gene3D" id="3.40.1110.10">
    <property type="entry name" value="Calcium-transporting ATPase, cytoplasmic domain N"/>
    <property type="match status" value="1"/>
</dbReference>
<feature type="region of interest" description="Disordered" evidence="16">
    <location>
        <begin position="807"/>
        <end position="836"/>
    </location>
</feature>
<dbReference type="NCBIfam" id="TIGR01494">
    <property type="entry name" value="ATPase_P-type"/>
    <property type="match status" value="1"/>
</dbReference>
<evidence type="ECO:0000256" key="4">
    <source>
        <dbReference type="ARBA" id="ARBA00022475"/>
    </source>
</evidence>
<dbReference type="InterPro" id="IPR021993">
    <property type="entry name" value="ATPase-cat-bd"/>
</dbReference>
<dbReference type="NCBIfam" id="TIGR01511">
    <property type="entry name" value="ATPase-IB1_Cu"/>
    <property type="match status" value="1"/>
</dbReference>
<dbReference type="AlphaFoldDB" id="A0A2A2F969"/>
<dbReference type="NCBIfam" id="TIGR01525">
    <property type="entry name" value="ATPase-IB_hvy"/>
    <property type="match status" value="1"/>
</dbReference>
<dbReference type="Gene3D" id="3.40.50.1000">
    <property type="entry name" value="HAD superfamily/HAD-like"/>
    <property type="match status" value="1"/>
</dbReference>
<keyword evidence="13" id="KW-0406">Ion transport</keyword>
<comment type="subcellular location">
    <subcellularLocation>
        <location evidence="1">Cell membrane</location>
        <topology evidence="1">Multi-pass membrane protein</topology>
    </subcellularLocation>
</comment>
<dbReference type="Proteomes" id="UP000218896">
    <property type="component" value="Unassembled WGS sequence"/>
</dbReference>
<dbReference type="InterPro" id="IPR023299">
    <property type="entry name" value="ATPase_P-typ_cyto_dom_N"/>
</dbReference>
<dbReference type="SUPFAM" id="SSF55008">
    <property type="entry name" value="HMA, heavy metal-associated domain"/>
    <property type="match status" value="1"/>
</dbReference>
<dbReference type="InterPro" id="IPR036412">
    <property type="entry name" value="HAD-like_sf"/>
</dbReference>
<dbReference type="GO" id="GO:0005524">
    <property type="term" value="F:ATP binding"/>
    <property type="evidence" value="ECO:0007669"/>
    <property type="project" value="UniProtKB-UniRule"/>
</dbReference>
<evidence type="ECO:0000256" key="12">
    <source>
        <dbReference type="ARBA" id="ARBA00022989"/>
    </source>
</evidence>
<feature type="transmembrane region" description="Helical" evidence="15">
    <location>
        <begin position="179"/>
        <end position="198"/>
    </location>
</feature>
<dbReference type="OrthoDB" id="9814270at2"/>
<dbReference type="Gene3D" id="3.30.70.100">
    <property type="match status" value="1"/>
</dbReference>
<feature type="transmembrane region" description="Helical" evidence="15">
    <location>
        <begin position="428"/>
        <end position="450"/>
    </location>
</feature>
<keyword evidence="12 15" id="KW-1133">Transmembrane helix</keyword>
<dbReference type="Pfam" id="PF12156">
    <property type="entry name" value="ATPase-cat_bd"/>
    <property type="match status" value="1"/>
</dbReference>
<dbReference type="InterPro" id="IPR018303">
    <property type="entry name" value="ATPase_P-typ_P_site"/>
</dbReference>
<dbReference type="PROSITE" id="PS01229">
    <property type="entry name" value="COF_2"/>
    <property type="match status" value="1"/>
</dbReference>
<dbReference type="RefSeq" id="WP_095616998.1">
    <property type="nucleotide sequence ID" value="NZ_NSKD01000002.1"/>
</dbReference>
<dbReference type="InterPro" id="IPR001757">
    <property type="entry name" value="P_typ_ATPase"/>
</dbReference>
<evidence type="ECO:0000256" key="8">
    <source>
        <dbReference type="ARBA" id="ARBA00022741"/>
    </source>
</evidence>
<feature type="transmembrane region" description="Helical" evidence="15">
    <location>
        <begin position="761"/>
        <end position="781"/>
    </location>
</feature>
<reference evidence="18 19" key="1">
    <citation type="submission" date="2017-08" db="EMBL/GenBank/DDBJ databases">
        <title>Halovibrio sewagensis sp. nov., isolated from wastewater of high salinity.</title>
        <authorList>
            <person name="Dong X."/>
            <person name="Zhang G."/>
        </authorList>
    </citation>
    <scope>NUCLEOTIDE SEQUENCE [LARGE SCALE GENOMIC DNA]</scope>
    <source>
        <strain evidence="18 19">YL5-2</strain>
    </source>
</reference>
<dbReference type="CDD" id="cd00371">
    <property type="entry name" value="HMA"/>
    <property type="match status" value="1"/>
</dbReference>
<dbReference type="Gene3D" id="2.70.150.10">
    <property type="entry name" value="Calcium-transporting ATPase, cytoplasmic transduction domain A"/>
    <property type="match status" value="1"/>
</dbReference>
<dbReference type="InterPro" id="IPR023214">
    <property type="entry name" value="HAD_sf"/>
</dbReference>
<evidence type="ECO:0000256" key="13">
    <source>
        <dbReference type="ARBA" id="ARBA00023065"/>
    </source>
</evidence>
<dbReference type="PRINTS" id="PR00119">
    <property type="entry name" value="CATATPASE"/>
</dbReference>
<dbReference type="CDD" id="cd02079">
    <property type="entry name" value="P-type_ATPase_HM"/>
    <property type="match status" value="1"/>
</dbReference>
<dbReference type="SUPFAM" id="SSF56784">
    <property type="entry name" value="HAD-like"/>
    <property type="match status" value="1"/>
</dbReference>
<evidence type="ECO:0000256" key="7">
    <source>
        <dbReference type="ARBA" id="ARBA00022723"/>
    </source>
</evidence>
<evidence type="ECO:0000256" key="15">
    <source>
        <dbReference type="RuleBase" id="RU362081"/>
    </source>
</evidence>
<dbReference type="InterPro" id="IPR059000">
    <property type="entry name" value="ATPase_P-type_domA"/>
</dbReference>
<evidence type="ECO:0000256" key="9">
    <source>
        <dbReference type="ARBA" id="ARBA00022840"/>
    </source>
</evidence>
<evidence type="ECO:0000256" key="1">
    <source>
        <dbReference type="ARBA" id="ARBA00004651"/>
    </source>
</evidence>
<dbReference type="SUPFAM" id="SSF81665">
    <property type="entry name" value="Calcium ATPase, transmembrane domain M"/>
    <property type="match status" value="1"/>
</dbReference>
<proteinExistence type="inferred from homology"/>
<accession>A0A2A2F969</accession>
<keyword evidence="3" id="KW-0813">Transport</keyword>
<evidence type="ECO:0000256" key="2">
    <source>
        <dbReference type="ARBA" id="ARBA00006024"/>
    </source>
</evidence>
<keyword evidence="14 15" id="KW-0472">Membrane</keyword>
<dbReference type="PANTHER" id="PTHR43520:SF5">
    <property type="entry name" value="CATION-TRANSPORTING P-TYPE ATPASE-RELATED"/>
    <property type="match status" value="1"/>
</dbReference>
<keyword evidence="9 15" id="KW-0067">ATP-binding</keyword>
<sequence length="836" mass="89810">MTASAGACFHCQEPLPETPPVTGDIAGRTEAFCCEGCLAVSRIIRNEGLDRFYQQIDGPITTPDPVDDRVRAECLHYNDRQLLDEVVHARDDGLHETWLMIDGLSCAACIWLIEHHLAGFEGLESIRINHSTQRAHLVWHPQVTGLGNLLLGIRELGFQASPFRPGEWEERIRTQQKQAMIRIGIAGIAALQTMMLAYPLQFGLSTESDPAMVQLFRWASLVIATPVVLYSAVPFFQAAVRDLRHRHPGMDVPVSIAILAGYLASVHVTLFGGEHVYFESISMFTFFLGLGRFLEGRARYRAGLENLSLINAMPGTALRIDGDSETVVRARDLNPGDRIRIRPGDTLAADGRVASGQSALDESMLTGESLPVSRGPGEPVSAGTVNTEHPLEVIVDQAGDNTRLSAITRLLDRAQAEKPRTQQLADRVAGIFVTAVLAAATATFLVWWFLDPARAFPITLAVLVATCPCALSLATPTALTVATNRLRRAGFVPTRGSTLETLNTVDTLVFDKTGTLTRGQLSIASVTPSSGISESHCRALAAGLERGSEHPIARAFREEPAAAISERENHPGGGVTGFHEGRKLALGREDFVAAELDLPPAPETDDDAALAVHLASEAGWLGRITLDDTLREDAQPVLAALRARGWHCVLLSGDHSGQVARVAGALGIDRYEGRLSPEAKLERIRALEAEGNRVMMVGDGLNDLPGLAGARLSVAMAGSSDIARLQADAVVLGERLWPLMEALKVAPMARRVIRQNLTLSLLYNAAILPLAMVGLVIPWIAAAGMSASSVAVVMNALRLGGMKPDGNTLHTDSAVTDPAGDRRPGTHLGSAQRPVR</sequence>
<keyword evidence="5" id="KW-0597">Phosphoprotein</keyword>
<organism evidence="18 19">
    <name type="scientific">Halovibrio salipaludis</name>
    <dbReference type="NCBI Taxonomy" id="2032626"/>
    <lineage>
        <taxon>Bacteria</taxon>
        <taxon>Pseudomonadati</taxon>
        <taxon>Pseudomonadota</taxon>
        <taxon>Gammaproteobacteria</taxon>
        <taxon>Oceanospirillales</taxon>
        <taxon>Halomonadaceae</taxon>
        <taxon>Halovibrio</taxon>
    </lineage>
</organism>
<keyword evidence="8 15" id="KW-0547">Nucleotide-binding</keyword>
<dbReference type="PROSITE" id="PS50846">
    <property type="entry name" value="HMA_2"/>
    <property type="match status" value="1"/>
</dbReference>
<name>A0A2A2F969_9GAMM</name>
<comment type="caution">
    <text evidence="18">The sequence shown here is derived from an EMBL/GenBank/DDBJ whole genome shotgun (WGS) entry which is preliminary data.</text>
</comment>
<gene>
    <name evidence="18" type="ORF">CK501_06900</name>
</gene>
<dbReference type="GO" id="GO:0043682">
    <property type="term" value="F:P-type divalent copper transporter activity"/>
    <property type="evidence" value="ECO:0007669"/>
    <property type="project" value="TreeGrafter"/>
</dbReference>
<dbReference type="PANTHER" id="PTHR43520">
    <property type="entry name" value="ATP7, ISOFORM B"/>
    <property type="match status" value="1"/>
</dbReference>
<evidence type="ECO:0000256" key="16">
    <source>
        <dbReference type="SAM" id="MobiDB-lite"/>
    </source>
</evidence>
<evidence type="ECO:0000256" key="3">
    <source>
        <dbReference type="ARBA" id="ARBA00022448"/>
    </source>
</evidence>
<evidence type="ECO:0000256" key="10">
    <source>
        <dbReference type="ARBA" id="ARBA00022842"/>
    </source>
</evidence>
<feature type="transmembrane region" description="Helical" evidence="15">
    <location>
        <begin position="456"/>
        <end position="479"/>
    </location>
</feature>
<dbReference type="InterPro" id="IPR023298">
    <property type="entry name" value="ATPase_P-typ_TM_dom_sf"/>
</dbReference>
<dbReference type="Pfam" id="PF00122">
    <property type="entry name" value="E1-E2_ATPase"/>
    <property type="match status" value="1"/>
</dbReference>
<dbReference type="GO" id="GO:0005886">
    <property type="term" value="C:plasma membrane"/>
    <property type="evidence" value="ECO:0007669"/>
    <property type="project" value="UniProtKB-SubCell"/>
</dbReference>
<dbReference type="GO" id="GO:0016887">
    <property type="term" value="F:ATP hydrolysis activity"/>
    <property type="evidence" value="ECO:0007669"/>
    <property type="project" value="InterPro"/>
</dbReference>
<evidence type="ECO:0000256" key="11">
    <source>
        <dbReference type="ARBA" id="ARBA00022967"/>
    </source>
</evidence>
<comment type="similarity">
    <text evidence="2 15">Belongs to the cation transport ATPase (P-type) (TC 3.A.3) family. Type IB subfamily.</text>
</comment>
<keyword evidence="6 15" id="KW-0812">Transmembrane</keyword>
<evidence type="ECO:0000256" key="14">
    <source>
        <dbReference type="ARBA" id="ARBA00023136"/>
    </source>
</evidence>
<keyword evidence="19" id="KW-1185">Reference proteome</keyword>
<evidence type="ECO:0000256" key="5">
    <source>
        <dbReference type="ARBA" id="ARBA00022553"/>
    </source>
</evidence>
<feature type="transmembrane region" description="Helical" evidence="15">
    <location>
        <begin position="218"/>
        <end position="240"/>
    </location>
</feature>